<dbReference type="AlphaFoldDB" id="T1EFY9"/>
<keyword evidence="7 9" id="KW-0067">ATP-binding</keyword>
<organism evidence="14 15">
    <name type="scientific">Helobdella robusta</name>
    <name type="common">Californian leech</name>
    <dbReference type="NCBI Taxonomy" id="6412"/>
    <lineage>
        <taxon>Eukaryota</taxon>
        <taxon>Metazoa</taxon>
        <taxon>Spiralia</taxon>
        <taxon>Lophotrochozoa</taxon>
        <taxon>Annelida</taxon>
        <taxon>Clitellata</taxon>
        <taxon>Hirudinea</taxon>
        <taxon>Rhynchobdellida</taxon>
        <taxon>Glossiphoniidae</taxon>
        <taxon>Helobdella</taxon>
    </lineage>
</organism>
<evidence type="ECO:0000256" key="4">
    <source>
        <dbReference type="ARBA" id="ARBA00022679"/>
    </source>
</evidence>
<keyword evidence="4" id="KW-0808">Transferase</keyword>
<dbReference type="KEGG" id="hro:HELRODRAFT_114081"/>
<dbReference type="Pfam" id="PF00069">
    <property type="entry name" value="Pkinase"/>
    <property type="match status" value="1"/>
</dbReference>
<dbReference type="FunFam" id="1.10.510.10:FF:000251">
    <property type="entry name" value="eukaryotic translation initiation factor 2-alpha kinase 3"/>
    <property type="match status" value="1"/>
</dbReference>
<dbReference type="GO" id="GO:0005737">
    <property type="term" value="C:cytoplasm"/>
    <property type="evidence" value="ECO:0000318"/>
    <property type="project" value="GO_Central"/>
</dbReference>
<feature type="binding site" evidence="9">
    <location>
        <position position="37"/>
    </location>
    <ligand>
        <name>ATP</name>
        <dbReference type="ChEBI" id="CHEBI:30616"/>
    </ligand>
</feature>
<feature type="compositionally biased region" description="Low complexity" evidence="11">
    <location>
        <begin position="321"/>
        <end position="335"/>
    </location>
</feature>
<evidence type="ECO:0000256" key="11">
    <source>
        <dbReference type="SAM" id="MobiDB-lite"/>
    </source>
</evidence>
<dbReference type="InterPro" id="IPR011009">
    <property type="entry name" value="Kinase-like_dom_sf"/>
</dbReference>
<dbReference type="Gene3D" id="1.10.510.10">
    <property type="entry name" value="Transferase(Phosphotransferase) domain 1"/>
    <property type="match status" value="1"/>
</dbReference>
<accession>T1EFY9</accession>
<keyword evidence="3" id="KW-0597">Phosphoprotein</keyword>
<dbReference type="GO" id="GO:0005524">
    <property type="term" value="F:ATP binding"/>
    <property type="evidence" value="ECO:0007669"/>
    <property type="project" value="UniProtKB-UniRule"/>
</dbReference>
<gene>
    <name evidence="14" type="primary">20195491</name>
    <name evidence="13" type="ORF">HELRODRAFT_114081</name>
</gene>
<dbReference type="PANTHER" id="PTHR11042:SF91">
    <property type="entry name" value="EUKARYOTIC TRANSLATION INITIATION FACTOR 2-ALPHA KINASE"/>
    <property type="match status" value="1"/>
</dbReference>
<dbReference type="STRING" id="6412.T1EFY9"/>
<dbReference type="GO" id="GO:0005634">
    <property type="term" value="C:nucleus"/>
    <property type="evidence" value="ECO:0000318"/>
    <property type="project" value="GO_Central"/>
</dbReference>
<dbReference type="GO" id="GO:0006446">
    <property type="term" value="P:regulation of translational initiation"/>
    <property type="evidence" value="ECO:0000318"/>
    <property type="project" value="GO_Central"/>
</dbReference>
<dbReference type="InParanoid" id="T1EFY9"/>
<dbReference type="Gene3D" id="3.30.200.20">
    <property type="entry name" value="Phosphorylase Kinase, domain 1"/>
    <property type="match status" value="1"/>
</dbReference>
<dbReference type="PROSITE" id="PS00107">
    <property type="entry name" value="PROTEIN_KINASE_ATP"/>
    <property type="match status" value="1"/>
</dbReference>
<evidence type="ECO:0000259" key="12">
    <source>
        <dbReference type="PROSITE" id="PS50011"/>
    </source>
</evidence>
<dbReference type="HOGENOM" id="CLU_000288_63_23_1"/>
<dbReference type="InterPro" id="IPR017441">
    <property type="entry name" value="Protein_kinase_ATP_BS"/>
</dbReference>
<evidence type="ECO:0000313" key="14">
    <source>
        <dbReference type="EnsemblMetazoa" id="HelroP114081"/>
    </source>
</evidence>
<dbReference type="Proteomes" id="UP000015101">
    <property type="component" value="Unassembled WGS sequence"/>
</dbReference>
<name>T1EFY9_HELRO</name>
<dbReference type="InterPro" id="IPR008271">
    <property type="entry name" value="Ser/Thr_kinase_AS"/>
</dbReference>
<evidence type="ECO:0000256" key="10">
    <source>
        <dbReference type="RuleBase" id="RU000304"/>
    </source>
</evidence>
<keyword evidence="6" id="KW-0418">Kinase</keyword>
<evidence type="ECO:0000256" key="5">
    <source>
        <dbReference type="ARBA" id="ARBA00022741"/>
    </source>
</evidence>
<evidence type="ECO:0000256" key="9">
    <source>
        <dbReference type="PROSITE-ProRule" id="PRU10141"/>
    </source>
</evidence>
<dbReference type="SUPFAM" id="SSF56112">
    <property type="entry name" value="Protein kinase-like (PK-like)"/>
    <property type="match status" value="1"/>
</dbReference>
<keyword evidence="15" id="KW-1185">Reference proteome</keyword>
<dbReference type="EC" id="2.7.11.1" evidence="1"/>
<dbReference type="PROSITE" id="PS50011">
    <property type="entry name" value="PROTEIN_KINASE_DOM"/>
    <property type="match status" value="1"/>
</dbReference>
<evidence type="ECO:0000313" key="13">
    <source>
        <dbReference type="EMBL" id="ESN98009.1"/>
    </source>
</evidence>
<comment type="similarity">
    <text evidence="8">Belongs to the protein kinase superfamily. Ser/Thr protein kinase family. GCN2 subfamily.</text>
</comment>
<dbReference type="GO" id="GO:0017148">
    <property type="term" value="P:negative regulation of translation"/>
    <property type="evidence" value="ECO:0000318"/>
    <property type="project" value="GO_Central"/>
</dbReference>
<evidence type="ECO:0000313" key="15">
    <source>
        <dbReference type="Proteomes" id="UP000015101"/>
    </source>
</evidence>
<reference evidence="13 15" key="2">
    <citation type="journal article" date="2013" name="Nature">
        <title>Insights into bilaterian evolution from three spiralian genomes.</title>
        <authorList>
            <person name="Simakov O."/>
            <person name="Marletaz F."/>
            <person name="Cho S.J."/>
            <person name="Edsinger-Gonzales E."/>
            <person name="Havlak P."/>
            <person name="Hellsten U."/>
            <person name="Kuo D.H."/>
            <person name="Larsson T."/>
            <person name="Lv J."/>
            <person name="Arendt D."/>
            <person name="Savage R."/>
            <person name="Osoegawa K."/>
            <person name="de Jong P."/>
            <person name="Grimwood J."/>
            <person name="Chapman J.A."/>
            <person name="Shapiro H."/>
            <person name="Aerts A."/>
            <person name="Otillar R.P."/>
            <person name="Terry A.Y."/>
            <person name="Boore J.L."/>
            <person name="Grigoriev I.V."/>
            <person name="Lindberg D.R."/>
            <person name="Seaver E.C."/>
            <person name="Weisblat D.A."/>
            <person name="Putnam N.H."/>
            <person name="Rokhsar D.S."/>
        </authorList>
    </citation>
    <scope>NUCLEOTIDE SEQUENCE</scope>
</reference>
<evidence type="ECO:0000256" key="6">
    <source>
        <dbReference type="ARBA" id="ARBA00022777"/>
    </source>
</evidence>
<dbReference type="CTD" id="20195491"/>
<keyword evidence="2 10" id="KW-0723">Serine/threonine-protein kinase</keyword>
<evidence type="ECO:0000256" key="2">
    <source>
        <dbReference type="ARBA" id="ARBA00022527"/>
    </source>
</evidence>
<dbReference type="PROSITE" id="PS00108">
    <property type="entry name" value="PROTEIN_KINASE_ST"/>
    <property type="match status" value="1"/>
</dbReference>
<evidence type="ECO:0000256" key="7">
    <source>
        <dbReference type="ARBA" id="ARBA00022840"/>
    </source>
</evidence>
<evidence type="ECO:0000256" key="8">
    <source>
        <dbReference type="ARBA" id="ARBA00037982"/>
    </source>
</evidence>
<protein>
    <recommendedName>
        <fullName evidence="1">non-specific serine/threonine protein kinase</fullName>
        <ecNumber evidence="1">2.7.11.1</ecNumber>
    </recommendedName>
</protein>
<dbReference type="PANTHER" id="PTHR11042">
    <property type="entry name" value="EUKARYOTIC TRANSLATION INITIATION FACTOR 2-ALPHA KINASE EIF2-ALPHA KINASE -RELATED"/>
    <property type="match status" value="1"/>
</dbReference>
<dbReference type="RefSeq" id="XP_009024074.1">
    <property type="nucleotide sequence ID" value="XM_009025826.1"/>
</dbReference>
<evidence type="ECO:0000256" key="1">
    <source>
        <dbReference type="ARBA" id="ARBA00012513"/>
    </source>
</evidence>
<dbReference type="EMBL" id="KB097269">
    <property type="protein sequence ID" value="ESN98009.1"/>
    <property type="molecule type" value="Genomic_DNA"/>
</dbReference>
<dbReference type="SMART" id="SM00220">
    <property type="entry name" value="S_TKc"/>
    <property type="match status" value="1"/>
</dbReference>
<dbReference type="GeneID" id="20195491"/>
<reference evidence="15" key="1">
    <citation type="submission" date="2012-12" db="EMBL/GenBank/DDBJ databases">
        <authorList>
            <person name="Hellsten U."/>
            <person name="Grimwood J."/>
            <person name="Chapman J.A."/>
            <person name="Shapiro H."/>
            <person name="Aerts A."/>
            <person name="Otillar R.P."/>
            <person name="Terry A.Y."/>
            <person name="Boore J.L."/>
            <person name="Simakov O."/>
            <person name="Marletaz F."/>
            <person name="Cho S.-J."/>
            <person name="Edsinger-Gonzales E."/>
            <person name="Havlak P."/>
            <person name="Kuo D.-H."/>
            <person name="Larsson T."/>
            <person name="Lv J."/>
            <person name="Arendt D."/>
            <person name="Savage R."/>
            <person name="Osoegawa K."/>
            <person name="de Jong P."/>
            <person name="Lindberg D.R."/>
            <person name="Seaver E.C."/>
            <person name="Weisblat D.A."/>
            <person name="Putnam N.H."/>
            <person name="Grigoriev I.V."/>
            <person name="Rokhsar D.S."/>
        </authorList>
    </citation>
    <scope>NUCLEOTIDE SEQUENCE</scope>
</reference>
<feature type="domain" description="Protein kinase" evidence="12">
    <location>
        <begin position="8"/>
        <end position="299"/>
    </location>
</feature>
<dbReference type="InterPro" id="IPR000719">
    <property type="entry name" value="Prot_kinase_dom"/>
</dbReference>
<dbReference type="OrthoDB" id="341578at2759"/>
<dbReference type="InterPro" id="IPR050339">
    <property type="entry name" value="CC_SR_Kinase"/>
</dbReference>
<dbReference type="eggNOG" id="KOG1033">
    <property type="taxonomic scope" value="Eukaryota"/>
</dbReference>
<dbReference type="OMA" id="VHMHGVI"/>
<keyword evidence="5 9" id="KW-0547">Nucleotide-binding</keyword>
<evidence type="ECO:0000256" key="3">
    <source>
        <dbReference type="ARBA" id="ARBA00022553"/>
    </source>
</evidence>
<dbReference type="EnsemblMetazoa" id="HelroT114081">
    <property type="protein sequence ID" value="HelroP114081"/>
    <property type="gene ID" value="HelroG114081"/>
</dbReference>
<dbReference type="EMBL" id="AMQM01006125">
    <property type="status" value="NOT_ANNOTATED_CDS"/>
    <property type="molecule type" value="Genomic_DNA"/>
</dbReference>
<dbReference type="GO" id="GO:0004694">
    <property type="term" value="F:eukaryotic translation initiation factor 2alpha kinase activity"/>
    <property type="evidence" value="ECO:0000318"/>
    <property type="project" value="GO_Central"/>
</dbReference>
<sequence length="341" mass="38626">MNRYLTDFEPRECLGQGGFGVVFKAFNRVDECMYAVKRIAILDSRVMREVKALAKLDHPGIVRSSNKSDNFNMADTHCRNHKKRKTSKHRHNRNKNIVSKLYLYIQMQLCQQESLQTWLSTSAFDLHLTLDIFHQMVSAISYVHDLGLMHRDLKPSNIFFAMDGSVKIGDFGLVTFVEGTYGDDDVSGDESGGAVGRAHTRQHTNEVGTRLYMSPEQTTGGGYDNKVDIYALGVIFYEMCQRFGTQMERVRALQAARDLNFHDLFVQQHPTEFDFVRPLLSHTATERPDARKILQHPLLAEFEGATLASHRLHSQSRLRIPSMSSSSSNSSSTPPNNLPTP</sequence>
<feature type="region of interest" description="Disordered" evidence="11">
    <location>
        <begin position="313"/>
        <end position="341"/>
    </location>
</feature>
<reference evidence="14" key="3">
    <citation type="submission" date="2015-06" db="UniProtKB">
        <authorList>
            <consortium name="EnsemblMetazoa"/>
        </authorList>
    </citation>
    <scope>IDENTIFICATION</scope>
</reference>
<proteinExistence type="inferred from homology"/>